<dbReference type="SMART" id="SM00360">
    <property type="entry name" value="RRM"/>
    <property type="match status" value="1"/>
</dbReference>
<dbReference type="InterPro" id="IPR052462">
    <property type="entry name" value="SLIRP/GR-RBP-like"/>
</dbReference>
<dbReference type="Proteomes" id="UP000249396">
    <property type="component" value="Unassembled WGS sequence"/>
</dbReference>
<dbReference type="CDD" id="cd00590">
    <property type="entry name" value="RRM_SF"/>
    <property type="match status" value="1"/>
</dbReference>
<sequence length="88" mass="9354">MLTLFVRGLPPSTTEASLTELFGGYGKVFDLKLSRDLFTGKARGIATVNMEGHEARSAISGLDGSDFLGSTIYVALDKGTRSGGRGRR</sequence>
<accession>A0A2W4QCY4</accession>
<proteinExistence type="predicted"/>
<gene>
    <name evidence="3" type="ORF">DM484_30390</name>
</gene>
<keyword evidence="1" id="KW-0694">RNA-binding</keyword>
<dbReference type="AlphaFoldDB" id="A0A2W4QCY4"/>
<evidence type="ECO:0000313" key="4">
    <source>
        <dbReference type="Proteomes" id="UP000249396"/>
    </source>
</evidence>
<dbReference type="InterPro" id="IPR012677">
    <property type="entry name" value="Nucleotide-bd_a/b_plait_sf"/>
</dbReference>
<dbReference type="PANTHER" id="PTHR48027">
    <property type="entry name" value="HETEROGENEOUS NUCLEAR RIBONUCLEOPROTEIN 87F-RELATED"/>
    <property type="match status" value="1"/>
</dbReference>
<dbReference type="PROSITE" id="PS50102">
    <property type="entry name" value="RRM"/>
    <property type="match status" value="1"/>
</dbReference>
<dbReference type="InterPro" id="IPR035979">
    <property type="entry name" value="RBD_domain_sf"/>
</dbReference>
<evidence type="ECO:0000313" key="3">
    <source>
        <dbReference type="EMBL" id="PZN69046.1"/>
    </source>
</evidence>
<dbReference type="EMBL" id="QJPH01000589">
    <property type="protein sequence ID" value="PZN69046.1"/>
    <property type="molecule type" value="Genomic_DNA"/>
</dbReference>
<reference evidence="3 4" key="1">
    <citation type="journal article" date="2018" name="Aquat. Microb. Ecol.">
        <title>Gammaproteobacterial methanotrophs dominate.</title>
        <authorList>
            <person name="Rissanen A.J."/>
            <person name="Saarenheimo J."/>
            <person name="Tiirola M."/>
            <person name="Peura S."/>
            <person name="Aalto S.L."/>
            <person name="Karvinen A."/>
            <person name="Nykanen H."/>
        </authorList>
    </citation>
    <scope>NUCLEOTIDE SEQUENCE [LARGE SCALE GENOMIC DNA]</scope>
    <source>
        <strain evidence="3">AMbin10</strain>
    </source>
</reference>
<organism evidence="3 4">
    <name type="scientific">Candidatus Methylumidiphilus alinenensis</name>
    <dbReference type="NCBI Taxonomy" id="2202197"/>
    <lineage>
        <taxon>Bacteria</taxon>
        <taxon>Pseudomonadati</taxon>
        <taxon>Pseudomonadota</taxon>
        <taxon>Gammaproteobacteria</taxon>
        <taxon>Methylococcales</taxon>
        <taxon>Candidatus Methylumidiphilus</taxon>
    </lineage>
</organism>
<comment type="caution">
    <text evidence="3">The sequence shown here is derived from an EMBL/GenBank/DDBJ whole genome shotgun (WGS) entry which is preliminary data.</text>
</comment>
<dbReference type="Pfam" id="PF00076">
    <property type="entry name" value="RRM_1"/>
    <property type="match status" value="1"/>
</dbReference>
<dbReference type="Gene3D" id="3.30.70.330">
    <property type="match status" value="1"/>
</dbReference>
<feature type="domain" description="RRM" evidence="2">
    <location>
        <begin position="2"/>
        <end position="79"/>
    </location>
</feature>
<evidence type="ECO:0000256" key="1">
    <source>
        <dbReference type="ARBA" id="ARBA00022884"/>
    </source>
</evidence>
<dbReference type="InterPro" id="IPR000504">
    <property type="entry name" value="RRM_dom"/>
</dbReference>
<evidence type="ECO:0000259" key="2">
    <source>
        <dbReference type="PROSITE" id="PS50102"/>
    </source>
</evidence>
<protein>
    <submittedName>
        <fullName evidence="3">RNA-binding protein</fullName>
    </submittedName>
</protein>
<dbReference type="SUPFAM" id="SSF54928">
    <property type="entry name" value="RNA-binding domain, RBD"/>
    <property type="match status" value="1"/>
</dbReference>
<name>A0A2W4QCY4_9GAMM</name>
<dbReference type="GO" id="GO:0003723">
    <property type="term" value="F:RNA binding"/>
    <property type="evidence" value="ECO:0007669"/>
    <property type="project" value="UniProtKB-KW"/>
</dbReference>